<keyword evidence="3" id="KW-1185">Reference proteome</keyword>
<sequence length="165" mass="19154">MEMDFDIIEFVSTWILLPITVIFIFAIVFAGFKSLLSIAARNLGLFFTFSKVIGLATILFGLLLLSREDMNWKITLLEIWTGILMMNLIPIFVLGQAAVALSISWFYWIHRFITDDIMFFEILGDSAFFLIFPTMFILTILNFETRIASFDYKFFGPRLPITKYI</sequence>
<dbReference type="InParanoid" id="A2E4R2"/>
<feature type="transmembrane region" description="Helical" evidence="1">
    <location>
        <begin position="7"/>
        <end position="32"/>
    </location>
</feature>
<dbReference type="VEuPathDB" id="TrichDB:TVAG_246040"/>
<gene>
    <name evidence="2" type="ORF">TVAG_246040</name>
</gene>
<evidence type="ECO:0000313" key="3">
    <source>
        <dbReference type="Proteomes" id="UP000001542"/>
    </source>
</evidence>
<proteinExistence type="predicted"/>
<protein>
    <recommendedName>
        <fullName evidence="4">Transmembrane protein</fullName>
    </recommendedName>
</protein>
<evidence type="ECO:0000256" key="1">
    <source>
        <dbReference type="SAM" id="Phobius"/>
    </source>
</evidence>
<feature type="transmembrane region" description="Helical" evidence="1">
    <location>
        <begin position="44"/>
        <end position="65"/>
    </location>
</feature>
<dbReference type="KEGG" id="tva:4770334"/>
<dbReference type="VEuPathDB" id="TrichDB:TVAGG3_0862650"/>
<dbReference type="Proteomes" id="UP000001542">
    <property type="component" value="Unassembled WGS sequence"/>
</dbReference>
<name>A2E4R2_TRIV3</name>
<reference evidence="2" key="1">
    <citation type="submission" date="2006-10" db="EMBL/GenBank/DDBJ databases">
        <authorList>
            <person name="Amadeo P."/>
            <person name="Zhao Q."/>
            <person name="Wortman J."/>
            <person name="Fraser-Liggett C."/>
            <person name="Carlton J."/>
        </authorList>
    </citation>
    <scope>NUCLEOTIDE SEQUENCE</scope>
    <source>
        <strain evidence="2">G3</strain>
    </source>
</reference>
<dbReference type="SMR" id="A2E4R2"/>
<dbReference type="RefSeq" id="XP_001324595.1">
    <property type="nucleotide sequence ID" value="XM_001324560.1"/>
</dbReference>
<evidence type="ECO:0008006" key="4">
    <source>
        <dbReference type="Google" id="ProtNLM"/>
    </source>
</evidence>
<keyword evidence="1" id="KW-0812">Transmembrane</keyword>
<feature type="transmembrane region" description="Helical" evidence="1">
    <location>
        <begin position="122"/>
        <end position="143"/>
    </location>
</feature>
<organism evidence="2 3">
    <name type="scientific">Trichomonas vaginalis (strain ATCC PRA-98 / G3)</name>
    <dbReference type="NCBI Taxonomy" id="412133"/>
    <lineage>
        <taxon>Eukaryota</taxon>
        <taxon>Metamonada</taxon>
        <taxon>Parabasalia</taxon>
        <taxon>Trichomonadida</taxon>
        <taxon>Trichomonadidae</taxon>
        <taxon>Trichomonas</taxon>
    </lineage>
</organism>
<dbReference type="AlphaFoldDB" id="A2E4R2"/>
<dbReference type="EMBL" id="DS113303">
    <property type="protein sequence ID" value="EAY12372.1"/>
    <property type="molecule type" value="Genomic_DNA"/>
</dbReference>
<feature type="transmembrane region" description="Helical" evidence="1">
    <location>
        <begin position="77"/>
        <end position="110"/>
    </location>
</feature>
<keyword evidence="1" id="KW-0472">Membrane</keyword>
<reference evidence="2" key="2">
    <citation type="journal article" date="2007" name="Science">
        <title>Draft genome sequence of the sexually transmitted pathogen Trichomonas vaginalis.</title>
        <authorList>
            <person name="Carlton J.M."/>
            <person name="Hirt R.P."/>
            <person name="Silva J.C."/>
            <person name="Delcher A.L."/>
            <person name="Schatz M."/>
            <person name="Zhao Q."/>
            <person name="Wortman J.R."/>
            <person name="Bidwell S.L."/>
            <person name="Alsmark U.C.M."/>
            <person name="Besteiro S."/>
            <person name="Sicheritz-Ponten T."/>
            <person name="Noel C.J."/>
            <person name="Dacks J.B."/>
            <person name="Foster P.G."/>
            <person name="Simillion C."/>
            <person name="Van de Peer Y."/>
            <person name="Miranda-Saavedra D."/>
            <person name="Barton G.J."/>
            <person name="Westrop G.D."/>
            <person name="Mueller S."/>
            <person name="Dessi D."/>
            <person name="Fiori P.L."/>
            <person name="Ren Q."/>
            <person name="Paulsen I."/>
            <person name="Zhang H."/>
            <person name="Bastida-Corcuera F.D."/>
            <person name="Simoes-Barbosa A."/>
            <person name="Brown M.T."/>
            <person name="Hayes R.D."/>
            <person name="Mukherjee M."/>
            <person name="Okumura C.Y."/>
            <person name="Schneider R."/>
            <person name="Smith A.J."/>
            <person name="Vanacova S."/>
            <person name="Villalvazo M."/>
            <person name="Haas B.J."/>
            <person name="Pertea M."/>
            <person name="Feldblyum T.V."/>
            <person name="Utterback T.R."/>
            <person name="Shu C.L."/>
            <person name="Osoegawa K."/>
            <person name="de Jong P.J."/>
            <person name="Hrdy I."/>
            <person name="Horvathova L."/>
            <person name="Zubacova Z."/>
            <person name="Dolezal P."/>
            <person name="Malik S.B."/>
            <person name="Logsdon J.M. Jr."/>
            <person name="Henze K."/>
            <person name="Gupta A."/>
            <person name="Wang C.C."/>
            <person name="Dunne R.L."/>
            <person name="Upcroft J.A."/>
            <person name="Upcroft P."/>
            <person name="White O."/>
            <person name="Salzberg S.L."/>
            <person name="Tang P."/>
            <person name="Chiu C.-H."/>
            <person name="Lee Y.-S."/>
            <person name="Embley T.M."/>
            <person name="Coombs G.H."/>
            <person name="Mottram J.C."/>
            <person name="Tachezy J."/>
            <person name="Fraser-Liggett C.M."/>
            <person name="Johnson P.J."/>
        </authorList>
    </citation>
    <scope>NUCLEOTIDE SEQUENCE [LARGE SCALE GENOMIC DNA]</scope>
    <source>
        <strain evidence="2">G3</strain>
    </source>
</reference>
<evidence type="ECO:0000313" key="2">
    <source>
        <dbReference type="EMBL" id="EAY12372.1"/>
    </source>
</evidence>
<keyword evidence="1" id="KW-1133">Transmembrane helix</keyword>
<accession>A2E4R2</accession>